<comment type="similarity">
    <text evidence="2">Belongs to the OXR1 family.</text>
</comment>
<gene>
    <name evidence="6" type="ORF">AW171_hschr53301</name>
</gene>
<keyword evidence="3" id="KW-0496">Mitochondrion</keyword>
<evidence type="ECO:0000259" key="5">
    <source>
        <dbReference type="PROSITE" id="PS51886"/>
    </source>
</evidence>
<protein>
    <recommendedName>
        <fullName evidence="4">Oxidation resistance protein 1</fullName>
    </recommendedName>
</protein>
<reference evidence="6 7" key="1">
    <citation type="submission" date="2016-01" db="EMBL/GenBank/DDBJ databases">
        <title>Genome sequence of the yeast Holleya sinecauda.</title>
        <authorList>
            <person name="Dietrich F.S."/>
        </authorList>
    </citation>
    <scope>NUCLEOTIDE SEQUENCE [LARGE SCALE GENOMIC DNA]</scope>
    <source>
        <strain evidence="6 7">ATCC 58844</strain>
    </source>
</reference>
<dbReference type="PANTHER" id="PTHR23354">
    <property type="entry name" value="NUCLEOLAR PROTEIN 7/ESTROGEN RECEPTOR COACTIVATOR-RELATED"/>
    <property type="match status" value="1"/>
</dbReference>
<sequence length="255" mass="29405">MSTDGWRTTFKKLHRSLSYNTRPTMPKKEVNELALKEYPFEDNSPLPPIKLIGFKSSTRDRLLNSELCEEVRTLLPRRIQLYTDWHLLYSLEQHGASLHSLYERVRFSDQGNSRVGYLLVIRDRKGGVFGAYANEPFHQTEGRRYYGNGECFLWKVDKVPNVVLGRPAHIHDHNDELTSHRLQFRGYTYTGINEFCIYSTNMFLSMGAGNGHYGLWCDEGLVHGSTEPSLTFGNDTLSREGKKFHIIGLEVWKVG</sequence>
<evidence type="ECO:0000256" key="1">
    <source>
        <dbReference type="ARBA" id="ARBA00004173"/>
    </source>
</evidence>
<evidence type="ECO:0000313" key="6">
    <source>
        <dbReference type="EMBL" id="AMD21353.1"/>
    </source>
</evidence>
<dbReference type="Pfam" id="PF07534">
    <property type="entry name" value="TLD"/>
    <property type="match status" value="1"/>
</dbReference>
<dbReference type="Proteomes" id="UP000243052">
    <property type="component" value="Chromosome v"/>
</dbReference>
<dbReference type="GO" id="GO:0005739">
    <property type="term" value="C:mitochondrion"/>
    <property type="evidence" value="ECO:0007669"/>
    <property type="project" value="UniProtKB-SubCell"/>
</dbReference>
<evidence type="ECO:0000256" key="4">
    <source>
        <dbReference type="ARBA" id="ARBA00040604"/>
    </source>
</evidence>
<dbReference type="GO" id="GO:0006979">
    <property type="term" value="P:response to oxidative stress"/>
    <property type="evidence" value="ECO:0007669"/>
    <property type="project" value="TreeGrafter"/>
</dbReference>
<dbReference type="STRING" id="45286.A0A0X8HTX1"/>
<evidence type="ECO:0000256" key="3">
    <source>
        <dbReference type="ARBA" id="ARBA00023128"/>
    </source>
</evidence>
<dbReference type="GO" id="GO:0005634">
    <property type="term" value="C:nucleus"/>
    <property type="evidence" value="ECO:0007669"/>
    <property type="project" value="TreeGrafter"/>
</dbReference>
<dbReference type="OrthoDB" id="26679at2759"/>
<dbReference type="PANTHER" id="PTHR23354:SF62">
    <property type="entry name" value="MUSTARD, ISOFORM V"/>
    <property type="match status" value="1"/>
</dbReference>
<organism evidence="6 7">
    <name type="scientific">Eremothecium sinecaudum</name>
    <dbReference type="NCBI Taxonomy" id="45286"/>
    <lineage>
        <taxon>Eukaryota</taxon>
        <taxon>Fungi</taxon>
        <taxon>Dikarya</taxon>
        <taxon>Ascomycota</taxon>
        <taxon>Saccharomycotina</taxon>
        <taxon>Saccharomycetes</taxon>
        <taxon>Saccharomycetales</taxon>
        <taxon>Saccharomycetaceae</taxon>
        <taxon>Eremothecium</taxon>
    </lineage>
</organism>
<dbReference type="PROSITE" id="PS51886">
    <property type="entry name" value="TLDC"/>
    <property type="match status" value="1"/>
</dbReference>
<dbReference type="EMBL" id="CP014245">
    <property type="protein sequence ID" value="AMD21353.1"/>
    <property type="molecule type" value="Genomic_DNA"/>
</dbReference>
<evidence type="ECO:0000313" key="7">
    <source>
        <dbReference type="Proteomes" id="UP000243052"/>
    </source>
</evidence>
<dbReference type="RefSeq" id="XP_017988349.1">
    <property type="nucleotide sequence ID" value="XM_018132860.1"/>
</dbReference>
<feature type="domain" description="TLDc" evidence="5">
    <location>
        <begin position="61"/>
        <end position="255"/>
    </location>
</feature>
<dbReference type="InterPro" id="IPR006571">
    <property type="entry name" value="TLDc_dom"/>
</dbReference>
<keyword evidence="7" id="KW-1185">Reference proteome</keyword>
<name>A0A0X8HTX1_9SACH</name>
<dbReference type="AlphaFoldDB" id="A0A0X8HTX1"/>
<accession>A0A0X8HTX1</accession>
<dbReference type="GeneID" id="28724640"/>
<evidence type="ECO:0000256" key="2">
    <source>
        <dbReference type="ARBA" id="ARBA00009540"/>
    </source>
</evidence>
<dbReference type="SMART" id="SM00584">
    <property type="entry name" value="TLDc"/>
    <property type="match status" value="1"/>
</dbReference>
<comment type="subcellular location">
    <subcellularLocation>
        <location evidence="1">Mitochondrion</location>
    </subcellularLocation>
</comment>
<proteinExistence type="inferred from homology"/>